<comment type="caution">
    <text evidence="3">The sequence shown here is derived from an EMBL/GenBank/DDBJ whole genome shotgun (WGS) entry which is preliminary data.</text>
</comment>
<accession>A0ABQ4FJ29</accession>
<evidence type="ECO:0000313" key="3">
    <source>
        <dbReference type="EMBL" id="GIH34805.1"/>
    </source>
</evidence>
<name>A0ABQ4FJ29_9ACTN</name>
<keyword evidence="4" id="KW-1185">Reference proteome</keyword>
<evidence type="ECO:0000256" key="1">
    <source>
        <dbReference type="SAM" id="MobiDB-lite"/>
    </source>
</evidence>
<evidence type="ECO:0000259" key="2">
    <source>
        <dbReference type="PROSITE" id="PS50943"/>
    </source>
</evidence>
<dbReference type="Proteomes" id="UP000651728">
    <property type="component" value="Unassembled WGS sequence"/>
</dbReference>
<feature type="compositionally biased region" description="Low complexity" evidence="1">
    <location>
        <begin position="113"/>
        <end position="124"/>
    </location>
</feature>
<proteinExistence type="predicted"/>
<dbReference type="InterPro" id="IPR001387">
    <property type="entry name" value="Cro/C1-type_HTH"/>
</dbReference>
<feature type="domain" description="HTH cro/C1-type" evidence="2">
    <location>
        <begin position="19"/>
        <end position="63"/>
    </location>
</feature>
<protein>
    <recommendedName>
        <fullName evidence="2">HTH cro/C1-type domain-containing protein</fullName>
    </recommendedName>
</protein>
<feature type="region of interest" description="Disordered" evidence="1">
    <location>
        <begin position="107"/>
        <end position="135"/>
    </location>
</feature>
<reference evidence="3 4" key="1">
    <citation type="submission" date="2021-01" db="EMBL/GenBank/DDBJ databases">
        <title>Whole genome shotgun sequence of Microbispora amethystogenes NBRC 101907.</title>
        <authorList>
            <person name="Komaki H."/>
            <person name="Tamura T."/>
        </authorList>
    </citation>
    <scope>NUCLEOTIDE SEQUENCE [LARGE SCALE GENOMIC DNA]</scope>
    <source>
        <strain evidence="3 4">NBRC 101907</strain>
    </source>
</reference>
<evidence type="ECO:0000313" key="4">
    <source>
        <dbReference type="Proteomes" id="UP000651728"/>
    </source>
</evidence>
<gene>
    <name evidence="3" type="ORF">Mam01_49690</name>
</gene>
<organism evidence="3 4">
    <name type="scientific">Microbispora amethystogenes</name>
    <dbReference type="NCBI Taxonomy" id="1427754"/>
    <lineage>
        <taxon>Bacteria</taxon>
        <taxon>Bacillati</taxon>
        <taxon>Actinomycetota</taxon>
        <taxon>Actinomycetes</taxon>
        <taxon>Streptosporangiales</taxon>
        <taxon>Streptosporangiaceae</taxon>
        <taxon>Microbispora</taxon>
    </lineage>
</organism>
<dbReference type="PROSITE" id="PS50943">
    <property type="entry name" value="HTH_CROC1"/>
    <property type="match status" value="1"/>
</dbReference>
<sequence>MPGKLRDVSPAKRQFALMLRELRERVKDVSVEELAGRIHVRRSSLSGYLLANRLPDLEIARSLYDEVHKQVALESGSMPFSREQLESAHRAAQVRLCNSCPARTAGSVQCSEGAPAGSPKPAAADSRGEGEPQIDPSIGAVVAQDNLPVPYPEGDRQPDAAVPWAATSELLGQLEGGRAGDARIILLHVGTRLAIEEIPAAVDSCRAVGLNDAANAILNYAASRASKDVLHLARLLVSAGRQSDAETLLKAAATD</sequence>
<dbReference type="EMBL" id="BOOB01000039">
    <property type="protein sequence ID" value="GIH34805.1"/>
    <property type="molecule type" value="Genomic_DNA"/>
</dbReference>